<accession>A0ACD3AK42</accession>
<reference evidence="1 2" key="1">
    <citation type="journal article" date="2019" name="Nat. Ecol. Evol.">
        <title>Megaphylogeny resolves global patterns of mushroom evolution.</title>
        <authorList>
            <person name="Varga T."/>
            <person name="Krizsan K."/>
            <person name="Foldi C."/>
            <person name="Dima B."/>
            <person name="Sanchez-Garcia M."/>
            <person name="Sanchez-Ramirez S."/>
            <person name="Szollosi G.J."/>
            <person name="Szarkandi J.G."/>
            <person name="Papp V."/>
            <person name="Albert L."/>
            <person name="Andreopoulos W."/>
            <person name="Angelini C."/>
            <person name="Antonin V."/>
            <person name="Barry K.W."/>
            <person name="Bougher N.L."/>
            <person name="Buchanan P."/>
            <person name="Buyck B."/>
            <person name="Bense V."/>
            <person name="Catcheside P."/>
            <person name="Chovatia M."/>
            <person name="Cooper J."/>
            <person name="Damon W."/>
            <person name="Desjardin D."/>
            <person name="Finy P."/>
            <person name="Geml J."/>
            <person name="Haridas S."/>
            <person name="Hughes K."/>
            <person name="Justo A."/>
            <person name="Karasinski D."/>
            <person name="Kautmanova I."/>
            <person name="Kiss B."/>
            <person name="Kocsube S."/>
            <person name="Kotiranta H."/>
            <person name="LaButti K.M."/>
            <person name="Lechner B.E."/>
            <person name="Liimatainen K."/>
            <person name="Lipzen A."/>
            <person name="Lukacs Z."/>
            <person name="Mihaltcheva S."/>
            <person name="Morgado L.N."/>
            <person name="Niskanen T."/>
            <person name="Noordeloos M.E."/>
            <person name="Ohm R.A."/>
            <person name="Ortiz-Santana B."/>
            <person name="Ovrebo C."/>
            <person name="Racz N."/>
            <person name="Riley R."/>
            <person name="Savchenko A."/>
            <person name="Shiryaev A."/>
            <person name="Soop K."/>
            <person name="Spirin V."/>
            <person name="Szebenyi C."/>
            <person name="Tomsovsky M."/>
            <person name="Tulloss R.E."/>
            <person name="Uehling J."/>
            <person name="Grigoriev I.V."/>
            <person name="Vagvolgyi C."/>
            <person name="Papp T."/>
            <person name="Martin F.M."/>
            <person name="Miettinen O."/>
            <person name="Hibbett D.S."/>
            <person name="Nagy L.G."/>
        </authorList>
    </citation>
    <scope>NUCLEOTIDE SEQUENCE [LARGE SCALE GENOMIC DNA]</scope>
    <source>
        <strain evidence="1 2">NL-1719</strain>
    </source>
</reference>
<dbReference type="Proteomes" id="UP000308600">
    <property type="component" value="Unassembled WGS sequence"/>
</dbReference>
<proteinExistence type="predicted"/>
<dbReference type="EMBL" id="ML208418">
    <property type="protein sequence ID" value="TFK66009.1"/>
    <property type="molecule type" value="Genomic_DNA"/>
</dbReference>
<protein>
    <submittedName>
        <fullName evidence="1">Uncharacterized protein</fullName>
    </submittedName>
</protein>
<evidence type="ECO:0000313" key="2">
    <source>
        <dbReference type="Proteomes" id="UP000308600"/>
    </source>
</evidence>
<organism evidence="1 2">
    <name type="scientific">Pluteus cervinus</name>
    <dbReference type="NCBI Taxonomy" id="181527"/>
    <lineage>
        <taxon>Eukaryota</taxon>
        <taxon>Fungi</taxon>
        <taxon>Dikarya</taxon>
        <taxon>Basidiomycota</taxon>
        <taxon>Agaricomycotina</taxon>
        <taxon>Agaricomycetes</taxon>
        <taxon>Agaricomycetidae</taxon>
        <taxon>Agaricales</taxon>
        <taxon>Pluteineae</taxon>
        <taxon>Pluteaceae</taxon>
        <taxon>Pluteus</taxon>
    </lineage>
</organism>
<gene>
    <name evidence="1" type="ORF">BDN72DRAFT_844855</name>
</gene>
<name>A0ACD3AK42_9AGAR</name>
<evidence type="ECO:0000313" key="1">
    <source>
        <dbReference type="EMBL" id="TFK66009.1"/>
    </source>
</evidence>
<keyword evidence="2" id="KW-1185">Reference proteome</keyword>
<sequence>MLIVDLNGQHLAKAQRDEVDSYCKNVLGLSTLYEDWRQARIDLVRLKNDHMRFVKDNTSMGSQWKIIRRQITLRISQLIDDPEVINHVSNGLYKFANPDDGALPPQLYCAVLSSIAKAIILQAEIEVTANKRSAIALAQVAHNLLSSLPYFTDILCAKLNQRVGGWKSCQGEITARD</sequence>